<dbReference type="EMBL" id="QWGA01000006">
    <property type="protein sequence ID" value="RIJ29453.1"/>
    <property type="molecule type" value="Genomic_DNA"/>
</dbReference>
<evidence type="ECO:0000313" key="3">
    <source>
        <dbReference type="Proteomes" id="UP000265845"/>
    </source>
</evidence>
<feature type="domain" description="Bacteriophage tail tape measure C-terminal" evidence="1">
    <location>
        <begin position="30"/>
        <end position="83"/>
    </location>
</feature>
<evidence type="ECO:0000259" key="1">
    <source>
        <dbReference type="Pfam" id="PF09718"/>
    </source>
</evidence>
<sequence>MKGQRRMDDFTTELDRAGDALAALADGPGQAAAASLEAAFSEAGAGIEAALSRAARSGELDFSQMTRAVLADLASIAAEAALARAGFGAAGTSLTFNLPRSGVGATQATSTRELSKAVAKAAAIGRRFT</sequence>
<organism evidence="2 3">
    <name type="scientific">Henriciella algicola</name>
    <dbReference type="NCBI Taxonomy" id="1608422"/>
    <lineage>
        <taxon>Bacteria</taxon>
        <taxon>Pseudomonadati</taxon>
        <taxon>Pseudomonadota</taxon>
        <taxon>Alphaproteobacteria</taxon>
        <taxon>Hyphomonadales</taxon>
        <taxon>Hyphomonadaceae</taxon>
        <taxon>Henriciella</taxon>
    </lineage>
</organism>
<protein>
    <recommendedName>
        <fullName evidence="1">Bacteriophage tail tape measure C-terminal domain-containing protein</fullName>
    </recommendedName>
</protein>
<dbReference type="Proteomes" id="UP000265845">
    <property type="component" value="Unassembled WGS sequence"/>
</dbReference>
<dbReference type="Pfam" id="PF09718">
    <property type="entry name" value="Tape_meas_lam_C"/>
    <property type="match status" value="1"/>
</dbReference>
<evidence type="ECO:0000313" key="2">
    <source>
        <dbReference type="EMBL" id="RIJ29453.1"/>
    </source>
</evidence>
<reference evidence="2 3" key="1">
    <citation type="submission" date="2018-08" db="EMBL/GenBank/DDBJ databases">
        <title>Henriciella mobilis sp. nov., isolated from seawater.</title>
        <authorList>
            <person name="Cheng H."/>
            <person name="Wu Y.-H."/>
            <person name="Xu X.-W."/>
            <person name="Guo L.-L."/>
        </authorList>
    </citation>
    <scope>NUCLEOTIDE SEQUENCE [LARGE SCALE GENOMIC DNA]</scope>
    <source>
        <strain evidence="2 3">CCUG67844</strain>
    </source>
</reference>
<dbReference type="AlphaFoldDB" id="A0A399RFV3"/>
<gene>
    <name evidence="2" type="ORF">D1222_08605</name>
</gene>
<accession>A0A399RFV3</accession>
<dbReference type="InterPro" id="IPR006431">
    <property type="entry name" value="Phage_tape_meas_C"/>
</dbReference>
<name>A0A399RFV3_9PROT</name>
<proteinExistence type="predicted"/>
<comment type="caution">
    <text evidence="2">The sequence shown here is derived from an EMBL/GenBank/DDBJ whole genome shotgun (WGS) entry which is preliminary data.</text>
</comment>
<keyword evidence="3" id="KW-1185">Reference proteome</keyword>